<feature type="region of interest" description="Disordered" evidence="1">
    <location>
        <begin position="51"/>
        <end position="72"/>
    </location>
</feature>
<accession>A0ABV6ZBX8</accession>
<feature type="chain" id="PRO_5045033129" description="P-type conjugative transfer protein TrbG" evidence="2">
    <location>
        <begin position="24"/>
        <end position="72"/>
    </location>
</feature>
<evidence type="ECO:0000313" key="6">
    <source>
        <dbReference type="Proteomes" id="UP001595190"/>
    </source>
</evidence>
<name>A0ABV6ZBX8_9HYPH</name>
<feature type="signal peptide" evidence="2">
    <location>
        <begin position="1"/>
        <end position="23"/>
    </location>
</feature>
<gene>
    <name evidence="3" type="ORF">ABXS05_24440</name>
    <name evidence="4" type="ORF">ACETRX_08595</name>
</gene>
<proteinExistence type="predicted"/>
<comment type="caution">
    <text evidence="4">The sequence shown here is derived from an EMBL/GenBank/DDBJ whole genome shotgun (WGS) entry which is preliminary data.</text>
</comment>
<evidence type="ECO:0000313" key="3">
    <source>
        <dbReference type="EMBL" id="MEW9308726.1"/>
    </source>
</evidence>
<reference evidence="4 6" key="2">
    <citation type="submission" date="2024-09" db="EMBL/GenBank/DDBJ databases">
        <title>Description of Labrys sedimenti sp. nov., isolated from a diclofenac-degrading enrichment culture, and genome-based reclassification of Labrys portucalensis as a later heterotypic synonym of Labrys neptuniae.</title>
        <authorList>
            <person name="Tancsics A."/>
            <person name="Csepanyi A."/>
        </authorList>
    </citation>
    <scope>NUCLEOTIDE SEQUENCE [LARGE SCALE GENOMIC DNA]</scope>
    <source>
        <strain evidence="4 6">LMG 23412</strain>
    </source>
</reference>
<keyword evidence="2" id="KW-0732">Signal</keyword>
<reference evidence="3 5" key="1">
    <citation type="submission" date="2024-07" db="EMBL/GenBank/DDBJ databases">
        <title>Description of Labrys sedimenti sp. nov., isolated from a diclofenac-degrading enrichment culture.</title>
        <authorList>
            <person name="Tancsics A."/>
            <person name="Csepanyi A."/>
        </authorList>
    </citation>
    <scope>NUCLEOTIDE SEQUENCE [LARGE SCALE GENOMIC DNA]</scope>
    <source>
        <strain evidence="3 5">LMG 23578</strain>
    </source>
</reference>
<sequence length="72" mass="7706">MKIAVPTVLAVVLSACAPPPRLAVGPDPANPASPVPRLRYTPVTAGTVDFRPVDPKPWVERNDSVAPRRKEP</sequence>
<dbReference type="Proteomes" id="UP001595190">
    <property type="component" value="Unassembled WGS sequence"/>
</dbReference>
<dbReference type="EMBL" id="JBHGPK010000002">
    <property type="protein sequence ID" value="MFC2249665.1"/>
    <property type="molecule type" value="Genomic_DNA"/>
</dbReference>
<evidence type="ECO:0000256" key="1">
    <source>
        <dbReference type="SAM" id="MobiDB-lite"/>
    </source>
</evidence>
<evidence type="ECO:0000313" key="5">
    <source>
        <dbReference type="Proteomes" id="UP001555786"/>
    </source>
</evidence>
<dbReference type="Proteomes" id="UP001555786">
    <property type="component" value="Unassembled WGS sequence"/>
</dbReference>
<dbReference type="PROSITE" id="PS51257">
    <property type="entry name" value="PROKAR_LIPOPROTEIN"/>
    <property type="match status" value="1"/>
</dbReference>
<keyword evidence="5" id="KW-1185">Reference proteome</keyword>
<organism evidence="4 6">
    <name type="scientific">Labrys neptuniae</name>
    <dbReference type="NCBI Taxonomy" id="376174"/>
    <lineage>
        <taxon>Bacteria</taxon>
        <taxon>Pseudomonadati</taxon>
        <taxon>Pseudomonadota</taxon>
        <taxon>Alphaproteobacteria</taxon>
        <taxon>Hyphomicrobiales</taxon>
        <taxon>Xanthobacteraceae</taxon>
        <taxon>Labrys</taxon>
    </lineage>
</organism>
<protein>
    <recommendedName>
        <fullName evidence="7">P-type conjugative transfer protein TrbG</fullName>
    </recommendedName>
</protein>
<evidence type="ECO:0000256" key="2">
    <source>
        <dbReference type="SAM" id="SignalP"/>
    </source>
</evidence>
<dbReference type="RefSeq" id="WP_367625683.1">
    <property type="nucleotide sequence ID" value="NZ_JBFNQD010000010.1"/>
</dbReference>
<evidence type="ECO:0000313" key="4">
    <source>
        <dbReference type="EMBL" id="MFC2249665.1"/>
    </source>
</evidence>
<dbReference type="EMBL" id="JBFNQD010000010">
    <property type="protein sequence ID" value="MEW9308726.1"/>
    <property type="molecule type" value="Genomic_DNA"/>
</dbReference>
<evidence type="ECO:0008006" key="7">
    <source>
        <dbReference type="Google" id="ProtNLM"/>
    </source>
</evidence>